<protein>
    <submittedName>
        <fullName evidence="8">Mechanosensitive ion channel family protein</fullName>
    </submittedName>
</protein>
<feature type="transmembrane region" description="Helical" evidence="6">
    <location>
        <begin position="40"/>
        <end position="57"/>
    </location>
</feature>
<proteinExistence type="predicted"/>
<feature type="transmembrane region" description="Helical" evidence="6">
    <location>
        <begin position="77"/>
        <end position="95"/>
    </location>
</feature>
<dbReference type="GO" id="GO:0008381">
    <property type="term" value="F:mechanosensitive monoatomic ion channel activity"/>
    <property type="evidence" value="ECO:0007669"/>
    <property type="project" value="UniProtKB-ARBA"/>
</dbReference>
<sequence>MIFAFLQTPVERAQEGARQIPGAIARVWDAITAGSSLEKIAIFVLTAAALYAASRLIRRGIDAHIEDINQRHQLRKIITYAFWITLVIAAVVLFAERLALADVGTILGLIAAAVTIALADVVRSLAGWIYINSRRGVEIGSRVVVEGITGDVIDIGLLKTTVLEVGEPLVHAMQSTGRIVTVPNSAFLNKNVISSATVNPLVWHEIQVLVTFESDWQRAREIIKDVALNLYEEIVPDLREGFKSLEREFAFRLGSTAPYVYTEIADSGVLLTLRNLTPVRRRRSLTDRIATEILDRFAAEPTIDFAYPTYRVYRLGEGPPAEARGETGAPPA</sequence>
<keyword evidence="5 6" id="KW-0472">Membrane</keyword>
<dbReference type="SUPFAM" id="SSF82689">
    <property type="entry name" value="Mechanosensitive channel protein MscS (YggB), C-terminal domain"/>
    <property type="match status" value="1"/>
</dbReference>
<dbReference type="InterPro" id="IPR011066">
    <property type="entry name" value="MscS_channel_C_sf"/>
</dbReference>
<feature type="domain" description="Mechanosensitive ion channel MscS" evidence="7">
    <location>
        <begin position="120"/>
        <end position="193"/>
    </location>
</feature>
<dbReference type="SUPFAM" id="SSF50182">
    <property type="entry name" value="Sm-like ribonucleoproteins"/>
    <property type="match status" value="1"/>
</dbReference>
<feature type="transmembrane region" description="Helical" evidence="6">
    <location>
        <begin position="107"/>
        <end position="131"/>
    </location>
</feature>
<dbReference type="PANTHER" id="PTHR30566">
    <property type="entry name" value="YNAI-RELATED MECHANOSENSITIVE ION CHANNEL"/>
    <property type="match status" value="1"/>
</dbReference>
<comment type="caution">
    <text evidence="8">The sequence shown here is derived from an EMBL/GenBank/DDBJ whole genome shotgun (WGS) entry which is preliminary data.</text>
</comment>
<dbReference type="InterPro" id="IPR023408">
    <property type="entry name" value="MscS_beta-dom_sf"/>
</dbReference>
<dbReference type="Proteomes" id="UP000702544">
    <property type="component" value="Unassembled WGS sequence"/>
</dbReference>
<dbReference type="PANTHER" id="PTHR30566:SF5">
    <property type="entry name" value="MECHANOSENSITIVE ION CHANNEL PROTEIN 1, MITOCHONDRIAL-RELATED"/>
    <property type="match status" value="1"/>
</dbReference>
<gene>
    <name evidence="8" type="ORF">GWO12_09430</name>
</gene>
<dbReference type="Pfam" id="PF00924">
    <property type="entry name" value="MS_channel_2nd"/>
    <property type="match status" value="1"/>
</dbReference>
<evidence type="ECO:0000256" key="6">
    <source>
        <dbReference type="SAM" id="Phobius"/>
    </source>
</evidence>
<dbReference type="InterPro" id="IPR010920">
    <property type="entry name" value="LSM_dom_sf"/>
</dbReference>
<dbReference type="Gene3D" id="3.30.70.100">
    <property type="match status" value="1"/>
</dbReference>
<keyword evidence="4 6" id="KW-1133">Transmembrane helix</keyword>
<evidence type="ECO:0000256" key="3">
    <source>
        <dbReference type="ARBA" id="ARBA00022692"/>
    </source>
</evidence>
<evidence type="ECO:0000256" key="1">
    <source>
        <dbReference type="ARBA" id="ARBA00004651"/>
    </source>
</evidence>
<evidence type="ECO:0000256" key="5">
    <source>
        <dbReference type="ARBA" id="ARBA00023136"/>
    </source>
</evidence>
<name>A0AAE5CC74_9BACT</name>
<reference evidence="8 9" key="1">
    <citation type="submission" date="2020-01" db="EMBL/GenBank/DDBJ databases">
        <title>Genomes assembled from Gulf of Kutch pelagic sediment metagenomes.</title>
        <authorList>
            <person name="Chandrashekar M."/>
            <person name="Mahajan M.S."/>
            <person name="Dave K.J."/>
            <person name="Vatsa P."/>
            <person name="Nathani N.M."/>
        </authorList>
    </citation>
    <scope>NUCLEOTIDE SEQUENCE [LARGE SCALE GENOMIC DNA]</scope>
    <source>
        <strain evidence="8">KS3-K002</strain>
    </source>
</reference>
<dbReference type="AlphaFoldDB" id="A0AAE5CC74"/>
<evidence type="ECO:0000256" key="2">
    <source>
        <dbReference type="ARBA" id="ARBA00022475"/>
    </source>
</evidence>
<evidence type="ECO:0000313" key="9">
    <source>
        <dbReference type="Proteomes" id="UP000702544"/>
    </source>
</evidence>
<evidence type="ECO:0000313" key="8">
    <source>
        <dbReference type="EMBL" id="NIR75315.1"/>
    </source>
</evidence>
<keyword evidence="3 6" id="KW-0812">Transmembrane</keyword>
<dbReference type="GO" id="GO:0005886">
    <property type="term" value="C:plasma membrane"/>
    <property type="evidence" value="ECO:0007669"/>
    <property type="project" value="UniProtKB-SubCell"/>
</dbReference>
<evidence type="ECO:0000259" key="7">
    <source>
        <dbReference type="Pfam" id="PF00924"/>
    </source>
</evidence>
<dbReference type="Gene3D" id="2.30.30.60">
    <property type="match status" value="1"/>
</dbReference>
<organism evidence="8 9">
    <name type="scientific">Candidatus Kutchimonas denitrificans</name>
    <dbReference type="NCBI Taxonomy" id="3056748"/>
    <lineage>
        <taxon>Bacteria</taxon>
        <taxon>Pseudomonadati</taxon>
        <taxon>Gemmatimonadota</taxon>
        <taxon>Gemmatimonadia</taxon>
        <taxon>Candidatus Palauibacterales</taxon>
        <taxon>Candidatus Palauibacteraceae</taxon>
        <taxon>Candidatus Kutchimonas</taxon>
    </lineage>
</organism>
<keyword evidence="2" id="KW-1003">Cell membrane</keyword>
<evidence type="ECO:0000256" key="4">
    <source>
        <dbReference type="ARBA" id="ARBA00022989"/>
    </source>
</evidence>
<dbReference type="EMBL" id="JAACAK010000070">
    <property type="protein sequence ID" value="NIR75315.1"/>
    <property type="molecule type" value="Genomic_DNA"/>
</dbReference>
<comment type="subcellular location">
    <subcellularLocation>
        <location evidence="1">Cell membrane</location>
        <topology evidence="1">Multi-pass membrane protein</topology>
    </subcellularLocation>
</comment>
<dbReference type="InterPro" id="IPR006685">
    <property type="entry name" value="MscS_channel_2nd"/>
</dbReference>
<accession>A0AAE5CC74</accession>